<feature type="non-terminal residue" evidence="6">
    <location>
        <position position="489"/>
    </location>
</feature>
<evidence type="ECO:0000256" key="2">
    <source>
        <dbReference type="ARBA" id="ARBA00022737"/>
    </source>
</evidence>
<keyword evidence="4" id="KW-0325">Glycoprotein</keyword>
<keyword evidence="3" id="KW-1015">Disulfide bond</keyword>
<dbReference type="Pfam" id="PF00052">
    <property type="entry name" value="Laminin_B"/>
    <property type="match status" value="1"/>
</dbReference>
<evidence type="ECO:0000313" key="7">
    <source>
        <dbReference type="Proteomes" id="UP000626109"/>
    </source>
</evidence>
<reference evidence="6" key="1">
    <citation type="submission" date="2021-02" db="EMBL/GenBank/DDBJ databases">
        <authorList>
            <person name="Dougan E. K."/>
            <person name="Rhodes N."/>
            <person name="Thang M."/>
            <person name="Chan C."/>
        </authorList>
    </citation>
    <scope>NUCLEOTIDE SEQUENCE</scope>
</reference>
<name>A0A813IUK3_POLGL</name>
<dbReference type="AlphaFoldDB" id="A0A813IUK3"/>
<organism evidence="6 7">
    <name type="scientific">Polarella glacialis</name>
    <name type="common">Dinoflagellate</name>
    <dbReference type="NCBI Taxonomy" id="89957"/>
    <lineage>
        <taxon>Eukaryota</taxon>
        <taxon>Sar</taxon>
        <taxon>Alveolata</taxon>
        <taxon>Dinophyceae</taxon>
        <taxon>Suessiales</taxon>
        <taxon>Suessiaceae</taxon>
        <taxon>Polarella</taxon>
    </lineage>
</organism>
<proteinExistence type="predicted"/>
<keyword evidence="1" id="KW-0732">Signal</keyword>
<dbReference type="EMBL" id="CAJNNW010014914">
    <property type="protein sequence ID" value="CAE8657121.1"/>
    <property type="molecule type" value="Genomic_DNA"/>
</dbReference>
<keyword evidence="2" id="KW-0677">Repeat</keyword>
<dbReference type="InterPro" id="IPR000034">
    <property type="entry name" value="Laminin_IV"/>
</dbReference>
<dbReference type="Gene3D" id="1.25.40.10">
    <property type="entry name" value="Tetratricopeptide repeat domain"/>
    <property type="match status" value="1"/>
</dbReference>
<dbReference type="InterPro" id="IPR011990">
    <property type="entry name" value="TPR-like_helical_dom_sf"/>
</dbReference>
<protein>
    <recommendedName>
        <fullName evidence="5">Laminin IV type A domain-containing protein</fullName>
    </recommendedName>
</protein>
<evidence type="ECO:0000259" key="5">
    <source>
        <dbReference type="Pfam" id="PF00052"/>
    </source>
</evidence>
<dbReference type="Proteomes" id="UP000626109">
    <property type="component" value="Unassembled WGS sequence"/>
</dbReference>
<accession>A0A813IUK3</accession>
<evidence type="ECO:0000256" key="4">
    <source>
        <dbReference type="ARBA" id="ARBA00023180"/>
    </source>
</evidence>
<evidence type="ECO:0000313" key="6">
    <source>
        <dbReference type="EMBL" id="CAE8657121.1"/>
    </source>
</evidence>
<evidence type="ECO:0000256" key="1">
    <source>
        <dbReference type="ARBA" id="ARBA00022729"/>
    </source>
</evidence>
<gene>
    <name evidence="6" type="ORF">PGLA2088_LOCUS12615</name>
</gene>
<evidence type="ECO:0000256" key="3">
    <source>
        <dbReference type="ARBA" id="ARBA00023157"/>
    </source>
</evidence>
<comment type="caution">
    <text evidence="6">The sequence shown here is derived from an EMBL/GenBank/DDBJ whole genome shotgun (WGS) entry which is preliminary data.</text>
</comment>
<sequence>LELLELNVICCGAALQACERSQEWRQALALLKETGCQALAPSSMAWNFAVGACVKAGCWRDGLAALLAMCEAKEGGGARMGPDMDGGPNAAGLAVSLNLGLRALQLGRAFAQGFAMAAVSRLRLLALVGCDAGAGRAWAADEMFDAPTVCQLVGSEVSGLALTFLITALPASGGLYETSQNYRTYGTDPKYAPTPIQEHELPFKVSDALARVVYVPPSDVFPPEGRWSALTYKVQESISANLSMFGQVALSSPAQHVSASTFIAGIDSWTISGNIHSTAPTWQAFGWGLLNRYIYSTDEVQYIDFDTNSDKSKWYFEAPAGKFYLPEIATAYGGSLKFTIASTYGDFIHLNTPLDFITLECGSCNSGRGIRLVRFADNGLEWDGREKVVTVILAVGNYWRRDPMNSAMPFTDATECEMAAVLAGLTRLAILGDFTRAGEGVALDDVSIRTATQQPSFPIACQQGCVCAHDPQFRRISCCGSDEDTYYAF</sequence>
<feature type="domain" description="Laminin IV type A" evidence="5">
    <location>
        <begin position="323"/>
        <end position="455"/>
    </location>
</feature>